<evidence type="ECO:0000313" key="2">
    <source>
        <dbReference type="Proteomes" id="UP000663852"/>
    </source>
</evidence>
<dbReference type="PANTHER" id="PTHR16469">
    <property type="entry name" value="UBIQUITIN-ASSOCIATED AND SH3 DOMAIN-CONTAINING BA-RELATED"/>
    <property type="match status" value="1"/>
</dbReference>
<reference evidence="1" key="1">
    <citation type="submission" date="2021-02" db="EMBL/GenBank/DDBJ databases">
        <authorList>
            <person name="Nowell W R."/>
        </authorList>
    </citation>
    <scope>NUCLEOTIDE SEQUENCE</scope>
</reference>
<protein>
    <recommendedName>
        <fullName evidence="3">Phosphoglycerate mutase family protein</fullName>
    </recommendedName>
</protein>
<dbReference type="InterPro" id="IPR013078">
    <property type="entry name" value="His_Pase_superF_clade-1"/>
</dbReference>
<dbReference type="Pfam" id="PF00300">
    <property type="entry name" value="His_Phos_1"/>
    <property type="match status" value="1"/>
</dbReference>
<sequence length="298" mass="34503">MFHTDKNKIAGRLFEANQYLEPTANQNCYYPNNSPHKELRGKYPRKYQIDPSWSKTAPNPSDPPLSPDGIQQAKELGTYIASLQPRITHIYASPFVRTIQTALEVVKLVNKDYSTPDQIVKVLIEPGFAEFYVSNPEWTEANIFRTLDQLSEIVPNRDYFNEDYRSVFDAKYYLDLKIESRERLRDRLKRVLQKILDAHKDDCNILIVTHAAALIEGVRAFITLSKEEQMKITATDENTKALTWDMTSVRPGVCSLTHFEFLDDKWNLKTSGLTSYLSKGEQRVWVFPDDETIDTQRK</sequence>
<comment type="caution">
    <text evidence="1">The sequence shown here is derived from an EMBL/GenBank/DDBJ whole genome shotgun (WGS) entry which is preliminary data.</text>
</comment>
<evidence type="ECO:0008006" key="3">
    <source>
        <dbReference type="Google" id="ProtNLM"/>
    </source>
</evidence>
<dbReference type="Proteomes" id="UP000663852">
    <property type="component" value="Unassembled WGS sequence"/>
</dbReference>
<accession>A0A815VJU9</accession>
<dbReference type="AlphaFoldDB" id="A0A815VJU9"/>
<dbReference type="Gene3D" id="3.40.50.1240">
    <property type="entry name" value="Phosphoglycerate mutase-like"/>
    <property type="match status" value="1"/>
</dbReference>
<organism evidence="1 2">
    <name type="scientific">Adineta ricciae</name>
    <name type="common">Rotifer</name>
    <dbReference type="NCBI Taxonomy" id="249248"/>
    <lineage>
        <taxon>Eukaryota</taxon>
        <taxon>Metazoa</taxon>
        <taxon>Spiralia</taxon>
        <taxon>Gnathifera</taxon>
        <taxon>Rotifera</taxon>
        <taxon>Eurotatoria</taxon>
        <taxon>Bdelloidea</taxon>
        <taxon>Adinetida</taxon>
        <taxon>Adinetidae</taxon>
        <taxon>Adineta</taxon>
    </lineage>
</organism>
<dbReference type="InterPro" id="IPR029033">
    <property type="entry name" value="His_PPase_superfam"/>
</dbReference>
<dbReference type="PANTHER" id="PTHR16469:SF51">
    <property type="entry name" value="TRANSCRIPTION FACTOR TAU 55 KDA SUBUNIT"/>
    <property type="match status" value="1"/>
</dbReference>
<dbReference type="InterPro" id="IPR051710">
    <property type="entry name" value="Phosphatase_SH3-domain"/>
</dbReference>
<gene>
    <name evidence="1" type="ORF">EDS130_LOCUS44963</name>
</gene>
<dbReference type="CDD" id="cd07067">
    <property type="entry name" value="HP_PGM_like"/>
    <property type="match status" value="1"/>
</dbReference>
<name>A0A815VJU9_ADIRI</name>
<dbReference type="SUPFAM" id="SSF53254">
    <property type="entry name" value="Phosphoglycerate mutase-like"/>
    <property type="match status" value="1"/>
</dbReference>
<dbReference type="EMBL" id="CAJNOJ010000966">
    <property type="protein sequence ID" value="CAF1536173.1"/>
    <property type="molecule type" value="Genomic_DNA"/>
</dbReference>
<proteinExistence type="predicted"/>
<evidence type="ECO:0000313" key="1">
    <source>
        <dbReference type="EMBL" id="CAF1536173.1"/>
    </source>
</evidence>
<dbReference type="OrthoDB" id="414418at2759"/>